<evidence type="ECO:0000256" key="3">
    <source>
        <dbReference type="PROSITE-ProRule" id="PRU00339"/>
    </source>
</evidence>
<gene>
    <name evidence="5" type="primary">pilW</name>
    <name evidence="5" type="ORF">HCU74_09330</name>
</gene>
<dbReference type="Pfam" id="PF13432">
    <property type="entry name" value="TPR_16"/>
    <property type="match status" value="1"/>
</dbReference>
<feature type="repeat" description="TPR" evidence="3">
    <location>
        <begin position="78"/>
        <end position="111"/>
    </location>
</feature>
<name>A0ABX1GEJ6_9GAMM</name>
<dbReference type="InterPro" id="IPR011990">
    <property type="entry name" value="TPR-like_helical_dom_sf"/>
</dbReference>
<dbReference type="SMART" id="SM00028">
    <property type="entry name" value="TPR"/>
    <property type="match status" value="3"/>
</dbReference>
<dbReference type="Gene3D" id="1.25.40.10">
    <property type="entry name" value="Tetratricopeptide repeat domain"/>
    <property type="match status" value="1"/>
</dbReference>
<dbReference type="SUPFAM" id="SSF48452">
    <property type="entry name" value="TPR-like"/>
    <property type="match status" value="1"/>
</dbReference>
<dbReference type="Proteomes" id="UP000765845">
    <property type="component" value="Unassembled WGS sequence"/>
</dbReference>
<keyword evidence="6" id="KW-1185">Reference proteome</keyword>
<feature type="repeat" description="TPR" evidence="3">
    <location>
        <begin position="148"/>
        <end position="181"/>
    </location>
</feature>
<dbReference type="PROSITE" id="PS50005">
    <property type="entry name" value="TPR"/>
    <property type="match status" value="2"/>
</dbReference>
<comment type="caution">
    <text evidence="5">The sequence shown here is derived from an EMBL/GenBank/DDBJ whole genome shotgun (WGS) entry which is preliminary data.</text>
</comment>
<keyword evidence="1" id="KW-0677">Repeat</keyword>
<dbReference type="InterPro" id="IPR019734">
    <property type="entry name" value="TPR_rpt"/>
</dbReference>
<dbReference type="InterPro" id="IPR051012">
    <property type="entry name" value="CellSynth/LPSAsmb/PSIAsmb"/>
</dbReference>
<dbReference type="PANTHER" id="PTHR45586">
    <property type="entry name" value="TPR REPEAT-CONTAINING PROTEIN PA4667"/>
    <property type="match status" value="1"/>
</dbReference>
<proteinExistence type="predicted"/>
<dbReference type="InterPro" id="IPR013360">
    <property type="entry name" value="Pilus_4_PilW"/>
</dbReference>
<dbReference type="EMBL" id="JAAWWK010000003">
    <property type="protein sequence ID" value="NKI17620.1"/>
    <property type="molecule type" value="Genomic_DNA"/>
</dbReference>
<dbReference type="PROSITE" id="PS50293">
    <property type="entry name" value="TPR_REGION"/>
    <property type="match status" value="1"/>
</dbReference>
<dbReference type="Pfam" id="PF14559">
    <property type="entry name" value="TPR_19"/>
    <property type="match status" value="1"/>
</dbReference>
<feature type="chain" id="PRO_5045264115" evidence="4">
    <location>
        <begin position="26"/>
        <end position="265"/>
    </location>
</feature>
<feature type="signal peptide" evidence="4">
    <location>
        <begin position="1"/>
        <end position="25"/>
    </location>
</feature>
<evidence type="ECO:0000256" key="4">
    <source>
        <dbReference type="SAM" id="SignalP"/>
    </source>
</evidence>
<evidence type="ECO:0000313" key="6">
    <source>
        <dbReference type="Proteomes" id="UP000765845"/>
    </source>
</evidence>
<evidence type="ECO:0000313" key="5">
    <source>
        <dbReference type="EMBL" id="NKI17620.1"/>
    </source>
</evidence>
<evidence type="ECO:0000256" key="1">
    <source>
        <dbReference type="ARBA" id="ARBA00022737"/>
    </source>
</evidence>
<reference evidence="5 6" key="1">
    <citation type="submission" date="2020-04" db="EMBL/GenBank/DDBJ databases">
        <authorList>
            <person name="Yoon J."/>
        </authorList>
    </citation>
    <scope>NUCLEOTIDE SEQUENCE [LARGE SCALE GENOMIC DNA]</scope>
    <source>
        <strain evidence="5 6">KMU-166</strain>
    </source>
</reference>
<protein>
    <submittedName>
        <fullName evidence="5">Type IV pilus biogenesis/stability protein PilW</fullName>
    </submittedName>
</protein>
<organism evidence="5 6">
    <name type="scientific">Spongiibacter thalassae</name>
    <dbReference type="NCBI Taxonomy" id="2721624"/>
    <lineage>
        <taxon>Bacteria</taxon>
        <taxon>Pseudomonadati</taxon>
        <taxon>Pseudomonadota</taxon>
        <taxon>Gammaproteobacteria</taxon>
        <taxon>Cellvibrionales</taxon>
        <taxon>Spongiibacteraceae</taxon>
        <taxon>Spongiibacter</taxon>
    </lineage>
</organism>
<sequence length="265" mass="30363">MGNGIGFYRNRRALFLTICSAFLSACVTTHSGGFAEKADEKKAFETSVQLAKTYIAQGNWEQAKRHLQYVESVDRSNAETLEALALVHQNTGELEHAEDYYRRAIRQAPNTVRIRNNYAVFLYAQERFAEAAEQLEVVVQELLYERRVEAFVNLGRCYLKLDELDKAENAFKRALLMQNDNPLVLISMAEVAFRQKQHAESQRFYDAYVAKTKRPSAASLWLGIRLADVFDDDNAFASYALALKNLYPKSEEYLLYKAFIAERAK</sequence>
<keyword evidence="4" id="KW-0732">Signal</keyword>
<evidence type="ECO:0000256" key="2">
    <source>
        <dbReference type="ARBA" id="ARBA00022803"/>
    </source>
</evidence>
<keyword evidence="2 3" id="KW-0802">TPR repeat</keyword>
<dbReference type="PANTHER" id="PTHR45586:SF1">
    <property type="entry name" value="LIPOPOLYSACCHARIDE ASSEMBLY PROTEIN B"/>
    <property type="match status" value="1"/>
</dbReference>
<accession>A0ABX1GEJ6</accession>
<dbReference type="NCBIfam" id="TIGR02521">
    <property type="entry name" value="type_IV_pilW"/>
    <property type="match status" value="1"/>
</dbReference>
<dbReference type="RefSeq" id="WP_168450169.1">
    <property type="nucleotide sequence ID" value="NZ_JAAWWK010000003.1"/>
</dbReference>